<evidence type="ECO:0000256" key="1">
    <source>
        <dbReference type="ARBA" id="ARBA00005228"/>
    </source>
</evidence>
<gene>
    <name evidence="7" type="ORF">GPECTOR_39g453</name>
</gene>
<feature type="compositionally biased region" description="Basic and acidic residues" evidence="5">
    <location>
        <begin position="302"/>
        <end position="316"/>
    </location>
</feature>
<comment type="function">
    <text evidence="4">Serine peptidase whose precise substrate specificity remains unclear. Does not cleave peptides after a arginine or lysine residue. Regulates trans-Golgi network morphology and sorting by regulating the membrane binding of the AP-1 complex. May play a role in the regulation of synaptic vesicle exocytosis.</text>
</comment>
<feature type="compositionally biased region" description="Low complexity" evidence="5">
    <location>
        <begin position="616"/>
        <end position="625"/>
    </location>
</feature>
<comment type="similarity">
    <text evidence="1">Belongs to the peptidase S9A family.</text>
</comment>
<evidence type="ECO:0000313" key="8">
    <source>
        <dbReference type="Proteomes" id="UP000075714"/>
    </source>
</evidence>
<organism evidence="7 8">
    <name type="scientific">Gonium pectorale</name>
    <name type="common">Green alga</name>
    <dbReference type="NCBI Taxonomy" id="33097"/>
    <lineage>
        <taxon>Eukaryota</taxon>
        <taxon>Viridiplantae</taxon>
        <taxon>Chlorophyta</taxon>
        <taxon>core chlorophytes</taxon>
        <taxon>Chlorophyceae</taxon>
        <taxon>CS clade</taxon>
        <taxon>Chlamydomonadales</taxon>
        <taxon>Volvocaceae</taxon>
        <taxon>Gonium</taxon>
    </lineage>
</organism>
<dbReference type="OrthoDB" id="548043at2759"/>
<feature type="compositionally biased region" description="Polar residues" evidence="5">
    <location>
        <begin position="321"/>
        <end position="332"/>
    </location>
</feature>
<dbReference type="PRINTS" id="PR00862">
    <property type="entry name" value="PROLIGOPTASE"/>
</dbReference>
<dbReference type="PANTHER" id="PTHR11757">
    <property type="entry name" value="PROTEASE FAMILY S9A OLIGOPEPTIDASE"/>
    <property type="match status" value="1"/>
</dbReference>
<dbReference type="AlphaFoldDB" id="A0A150GAV1"/>
<evidence type="ECO:0000256" key="5">
    <source>
        <dbReference type="SAM" id="MobiDB-lite"/>
    </source>
</evidence>
<dbReference type="InterPro" id="IPR001375">
    <property type="entry name" value="Peptidase_S9_cat"/>
</dbReference>
<evidence type="ECO:0000256" key="3">
    <source>
        <dbReference type="ARBA" id="ARBA00042165"/>
    </source>
</evidence>
<dbReference type="Pfam" id="PF00326">
    <property type="entry name" value="Peptidase_S9"/>
    <property type="match status" value="1"/>
</dbReference>
<feature type="domain" description="Peptidase S9 prolyl oligopeptidase catalytic" evidence="6">
    <location>
        <begin position="757"/>
        <end position="926"/>
    </location>
</feature>
<feature type="compositionally biased region" description="Low complexity" evidence="5">
    <location>
        <begin position="280"/>
        <end position="301"/>
    </location>
</feature>
<reference evidence="8" key="1">
    <citation type="journal article" date="2016" name="Nat. Commun.">
        <title>The Gonium pectorale genome demonstrates co-option of cell cycle regulation during the evolution of multicellularity.</title>
        <authorList>
            <person name="Hanschen E.R."/>
            <person name="Marriage T.N."/>
            <person name="Ferris P.J."/>
            <person name="Hamaji T."/>
            <person name="Toyoda A."/>
            <person name="Fujiyama A."/>
            <person name="Neme R."/>
            <person name="Noguchi H."/>
            <person name="Minakuchi Y."/>
            <person name="Suzuki M."/>
            <person name="Kawai-Toyooka H."/>
            <person name="Smith D.R."/>
            <person name="Sparks H."/>
            <person name="Anderson J."/>
            <person name="Bakaric R."/>
            <person name="Luria V."/>
            <person name="Karger A."/>
            <person name="Kirschner M.W."/>
            <person name="Durand P.M."/>
            <person name="Michod R.E."/>
            <person name="Nozaki H."/>
            <person name="Olson B.J."/>
        </authorList>
    </citation>
    <scope>NUCLEOTIDE SEQUENCE [LARGE SCALE GENOMIC DNA]</scope>
    <source>
        <strain evidence="8">NIES-2863</strain>
    </source>
</reference>
<sequence length="983" mass="102676">MQQLTENENDYAKLQLRHLQPLRKQLEQEIAEESWRQALMTAAQLPQTDADSPEGPYGRYVYRREPVPGSLSRLRHLRIRAPAAPPGTTESLAQAPRPASPSSQIPAGPPLLATTGAGPERELTAGGTTGSEDAGPPWAAIIVLDEQLRAAASASPAAYTLHSLAPSPCFGAVAFTEACEPVPEGERRPDRFELRVVDAATGEPLLPPLSGVSGDVGWVTAPPGPAICTGGGEDDGGSSECYAGRAGGDGRARLYFVRAAQRELWSWDVRLPGPQLQLPLPGPTVPARTASPAAAPSAAARLAEEGYGRDADRVRDGGQPGLQTTPGASSAGGNDGEGTDAGALGAPRLVLRDPDGQPIQLVRRGRNLYAEVLGNDEVPLEVRLLGTARGCAPRAAGEATLCPAAAGARSSSGNTVHHDGGGVPLLPRESGRSYSVHHVEMAPEPADDPEYRPGSEGGCVGGSVHSGTPEAPDAVLLWLRDLDHNNGCVLVTLLDGPRHDGAPGTAAAAVSPTAAVVGGATAQGTAVGGPPQQLLPPLELVPHDPGLRVLHLEARGPGRLLLVRVAVDARGDPGDTLQLEELRLAWRGPHPPAALASHRHQPPLAAAQGPGGSGGSSHSSSTGSDAGRRCGPLVMTVVRRRTVMMPGGRCSVLRVVDWDADGAQVAVSCSSMACAPATARAVELRQDRADALLVLERLWATSHDGTEVPITLCRLREAAGAVDERSSQPRPVPLLLRVYGAYGTDPPIDWQPSLLPLLRRGVVVAVAHVRGGDRLGPRWYEGGRGLRKANSHLDLLAAAGELVRRGVTAPELMCLEAESAGGWAAGPALNAAGSSLFRAALLTVPTLDAATSLLEDPTYGPYELGDAFADAVLYRSVVDWSPYDGLRAEQPYPALLLRVGLYDTNVPYWDPAKYMARLRTLAGGGAVSSALRVMQVRPAGHDAYDNLGDEALRCAFVLWTLGAWRQRSELTGGAAGGFVGRAR</sequence>
<dbReference type="EMBL" id="LSYV01000040">
    <property type="protein sequence ID" value="KXZ46959.1"/>
    <property type="molecule type" value="Genomic_DNA"/>
</dbReference>
<dbReference type="PANTHER" id="PTHR11757:SF19">
    <property type="entry name" value="PROLYL ENDOPEPTIDASE-LIKE"/>
    <property type="match status" value="1"/>
</dbReference>
<feature type="region of interest" description="Disordered" evidence="5">
    <location>
        <begin position="280"/>
        <end position="344"/>
    </location>
</feature>
<dbReference type="InterPro" id="IPR029058">
    <property type="entry name" value="AB_hydrolase_fold"/>
</dbReference>
<feature type="region of interest" description="Disordered" evidence="5">
    <location>
        <begin position="590"/>
        <end position="630"/>
    </location>
</feature>
<evidence type="ECO:0000313" key="7">
    <source>
        <dbReference type="EMBL" id="KXZ46959.1"/>
    </source>
</evidence>
<dbReference type="InterPro" id="IPR002470">
    <property type="entry name" value="Peptidase_S9A"/>
</dbReference>
<dbReference type="InterPro" id="IPR051543">
    <property type="entry name" value="Serine_Peptidase_S9A"/>
</dbReference>
<evidence type="ECO:0000259" key="6">
    <source>
        <dbReference type="Pfam" id="PF00326"/>
    </source>
</evidence>
<feature type="region of interest" description="Disordered" evidence="5">
    <location>
        <begin position="83"/>
        <end position="135"/>
    </location>
</feature>
<dbReference type="Gene3D" id="3.40.50.1820">
    <property type="entry name" value="alpha/beta hydrolase"/>
    <property type="match status" value="1"/>
</dbReference>
<keyword evidence="8" id="KW-1185">Reference proteome</keyword>
<dbReference type="GO" id="GO:0006508">
    <property type="term" value="P:proteolysis"/>
    <property type="evidence" value="ECO:0007669"/>
    <property type="project" value="InterPro"/>
</dbReference>
<protein>
    <recommendedName>
        <fullName evidence="2">Prolyl endopeptidase-like</fullName>
    </recommendedName>
    <alternativeName>
        <fullName evidence="3">Prolylendopeptidase-like</fullName>
    </alternativeName>
</protein>
<comment type="caution">
    <text evidence="7">The sequence shown here is derived from an EMBL/GenBank/DDBJ whole genome shotgun (WGS) entry which is preliminary data.</text>
</comment>
<dbReference type="SUPFAM" id="SSF53474">
    <property type="entry name" value="alpha/beta-Hydrolases"/>
    <property type="match status" value="1"/>
</dbReference>
<dbReference type="Proteomes" id="UP000075714">
    <property type="component" value="Unassembled WGS sequence"/>
</dbReference>
<evidence type="ECO:0000256" key="4">
    <source>
        <dbReference type="ARBA" id="ARBA00045448"/>
    </source>
</evidence>
<evidence type="ECO:0000256" key="2">
    <source>
        <dbReference type="ARBA" id="ARBA00039290"/>
    </source>
</evidence>
<name>A0A150GAV1_GONPE</name>
<dbReference type="GO" id="GO:0004252">
    <property type="term" value="F:serine-type endopeptidase activity"/>
    <property type="evidence" value="ECO:0007669"/>
    <property type="project" value="InterPro"/>
</dbReference>
<proteinExistence type="inferred from homology"/>
<accession>A0A150GAV1</accession>